<dbReference type="SMART" id="SM00408">
    <property type="entry name" value="IGc2"/>
    <property type="match status" value="2"/>
</dbReference>
<evidence type="ECO:0000256" key="10">
    <source>
        <dbReference type="SAM" id="SignalP"/>
    </source>
</evidence>
<feature type="signal peptide" evidence="10">
    <location>
        <begin position="1"/>
        <end position="21"/>
    </location>
</feature>
<feature type="domain" description="Ig-like" evidence="11">
    <location>
        <begin position="140"/>
        <end position="222"/>
    </location>
</feature>
<dbReference type="InterPro" id="IPR003598">
    <property type="entry name" value="Ig_sub2"/>
</dbReference>
<keyword evidence="7" id="KW-0393">Immunoglobulin domain</keyword>
<accession>A0A452HJ27</accession>
<dbReference type="SMART" id="SM00409">
    <property type="entry name" value="IG"/>
    <property type="match status" value="2"/>
</dbReference>
<keyword evidence="2 9" id="KW-0812">Transmembrane</keyword>
<feature type="chain" id="PRO_5018990265" description="Ig-like domain-containing protein" evidence="10">
    <location>
        <begin position="22"/>
        <end position="319"/>
    </location>
</feature>
<dbReference type="AlphaFoldDB" id="A0A452HJ27"/>
<dbReference type="Pfam" id="PF07686">
    <property type="entry name" value="V-set"/>
    <property type="match status" value="1"/>
</dbReference>
<keyword evidence="3 10" id="KW-0732">Signal</keyword>
<dbReference type="SMART" id="SM00406">
    <property type="entry name" value="IGv"/>
    <property type="match status" value="1"/>
</dbReference>
<reference evidence="13" key="1">
    <citation type="journal article" date="2017" name="PLoS ONE">
        <title>The Agassiz's desert tortoise genome provides a resource for the conservation of a threatened species.</title>
        <authorList>
            <person name="Tollis M."/>
            <person name="DeNardo D.F."/>
            <person name="Cornelius J.A."/>
            <person name="Dolby G.A."/>
            <person name="Edwards T."/>
            <person name="Henen B.T."/>
            <person name="Karl A.E."/>
            <person name="Murphy R.W."/>
            <person name="Kusumi K."/>
        </authorList>
    </citation>
    <scope>NUCLEOTIDE SEQUENCE [LARGE SCALE GENOMIC DNA]</scope>
</reference>
<organism evidence="12 13">
    <name type="scientific">Gopherus agassizii</name>
    <name type="common">Agassiz's desert tortoise</name>
    <dbReference type="NCBI Taxonomy" id="38772"/>
    <lineage>
        <taxon>Eukaryota</taxon>
        <taxon>Metazoa</taxon>
        <taxon>Chordata</taxon>
        <taxon>Craniata</taxon>
        <taxon>Vertebrata</taxon>
        <taxon>Euteleostomi</taxon>
        <taxon>Archelosauria</taxon>
        <taxon>Testudinata</taxon>
        <taxon>Testudines</taxon>
        <taxon>Cryptodira</taxon>
        <taxon>Durocryptodira</taxon>
        <taxon>Testudinoidea</taxon>
        <taxon>Testudinidae</taxon>
        <taxon>Gopherus</taxon>
    </lineage>
</organism>
<dbReference type="PANTHER" id="PTHR44969:SF1">
    <property type="entry name" value="CELL SURFACE A33 ANTIGEN"/>
    <property type="match status" value="1"/>
</dbReference>
<dbReference type="Proteomes" id="UP000291020">
    <property type="component" value="Unassembled WGS sequence"/>
</dbReference>
<evidence type="ECO:0000256" key="7">
    <source>
        <dbReference type="ARBA" id="ARBA00023319"/>
    </source>
</evidence>
<dbReference type="Gene3D" id="2.60.40.10">
    <property type="entry name" value="Immunoglobulins"/>
    <property type="match status" value="2"/>
</dbReference>
<dbReference type="InterPro" id="IPR007110">
    <property type="entry name" value="Ig-like_dom"/>
</dbReference>
<feature type="domain" description="Ig-like" evidence="11">
    <location>
        <begin position="20"/>
        <end position="130"/>
    </location>
</feature>
<evidence type="ECO:0000259" key="11">
    <source>
        <dbReference type="PROSITE" id="PS50835"/>
    </source>
</evidence>
<keyword evidence="4 9" id="KW-1133">Transmembrane helix</keyword>
<comment type="subcellular location">
    <subcellularLocation>
        <location evidence="1">Membrane</location>
        <topology evidence="1">Single-pass type I membrane protein</topology>
    </subcellularLocation>
</comment>
<dbReference type="InterPro" id="IPR036179">
    <property type="entry name" value="Ig-like_dom_sf"/>
</dbReference>
<keyword evidence="5 9" id="KW-0472">Membrane</keyword>
<feature type="compositionally biased region" description="Acidic residues" evidence="8">
    <location>
        <begin position="284"/>
        <end position="295"/>
    </location>
</feature>
<evidence type="ECO:0000313" key="13">
    <source>
        <dbReference type="Proteomes" id="UP000291020"/>
    </source>
</evidence>
<dbReference type="Ensembl" id="ENSGAGT00000017030.1">
    <property type="protein sequence ID" value="ENSGAGP00000014909.1"/>
    <property type="gene ID" value="ENSGAGG00000011273.1"/>
</dbReference>
<feature type="transmembrane region" description="Helical" evidence="9">
    <location>
        <begin position="230"/>
        <end position="253"/>
    </location>
</feature>
<evidence type="ECO:0000256" key="4">
    <source>
        <dbReference type="ARBA" id="ARBA00022989"/>
    </source>
</evidence>
<dbReference type="InterPro" id="IPR042474">
    <property type="entry name" value="A33"/>
</dbReference>
<dbReference type="InterPro" id="IPR003599">
    <property type="entry name" value="Ig_sub"/>
</dbReference>
<evidence type="ECO:0000256" key="2">
    <source>
        <dbReference type="ARBA" id="ARBA00022692"/>
    </source>
</evidence>
<reference evidence="12" key="2">
    <citation type="submission" date="2025-08" db="UniProtKB">
        <authorList>
            <consortium name="Ensembl"/>
        </authorList>
    </citation>
    <scope>IDENTIFICATION</scope>
</reference>
<dbReference type="STRING" id="38772.ENSGAGP00000014909"/>
<dbReference type="FunFam" id="2.60.40.10:FF:000095">
    <property type="entry name" value="immunoglobulin superfamily member 11 isoform X1"/>
    <property type="match status" value="1"/>
</dbReference>
<protein>
    <recommendedName>
        <fullName evidence="11">Ig-like domain-containing protein</fullName>
    </recommendedName>
</protein>
<keyword evidence="13" id="KW-1185">Reference proteome</keyword>
<keyword evidence="6" id="KW-1015">Disulfide bond</keyword>
<evidence type="ECO:0000313" key="12">
    <source>
        <dbReference type="Ensembl" id="ENSGAGP00000014909.1"/>
    </source>
</evidence>
<dbReference type="PROSITE" id="PS50835">
    <property type="entry name" value="IG_LIKE"/>
    <property type="match status" value="2"/>
</dbReference>
<dbReference type="GO" id="GO:0005886">
    <property type="term" value="C:plasma membrane"/>
    <property type="evidence" value="ECO:0007669"/>
    <property type="project" value="InterPro"/>
</dbReference>
<dbReference type="Pfam" id="PF13927">
    <property type="entry name" value="Ig_3"/>
    <property type="match status" value="1"/>
</dbReference>
<evidence type="ECO:0000256" key="6">
    <source>
        <dbReference type="ARBA" id="ARBA00023157"/>
    </source>
</evidence>
<name>A0A452HJ27_9SAUR</name>
<evidence type="ECO:0000256" key="8">
    <source>
        <dbReference type="SAM" id="MobiDB-lite"/>
    </source>
</evidence>
<feature type="compositionally biased region" description="Basic and acidic residues" evidence="8">
    <location>
        <begin position="271"/>
        <end position="283"/>
    </location>
</feature>
<reference evidence="12" key="3">
    <citation type="submission" date="2025-09" db="UniProtKB">
        <authorList>
            <consortium name="Ensembl"/>
        </authorList>
    </citation>
    <scope>IDENTIFICATION</scope>
</reference>
<evidence type="ECO:0000256" key="3">
    <source>
        <dbReference type="ARBA" id="ARBA00022729"/>
    </source>
</evidence>
<evidence type="ECO:0000256" key="5">
    <source>
        <dbReference type="ARBA" id="ARBA00023136"/>
    </source>
</evidence>
<feature type="region of interest" description="Disordered" evidence="8">
    <location>
        <begin position="266"/>
        <end position="319"/>
    </location>
</feature>
<proteinExistence type="predicted"/>
<dbReference type="SUPFAM" id="SSF48726">
    <property type="entry name" value="Immunoglobulin"/>
    <property type="match status" value="2"/>
</dbReference>
<dbReference type="InterPro" id="IPR013783">
    <property type="entry name" value="Ig-like_fold"/>
</dbReference>
<dbReference type="PANTHER" id="PTHR44969">
    <property type="entry name" value="CELL SURFACE A33 ANTIGEN"/>
    <property type="match status" value="1"/>
</dbReference>
<dbReference type="InterPro" id="IPR013106">
    <property type="entry name" value="Ig_V-set"/>
</dbReference>
<evidence type="ECO:0000256" key="1">
    <source>
        <dbReference type="ARBA" id="ARBA00004479"/>
    </source>
</evidence>
<evidence type="ECO:0000256" key="9">
    <source>
        <dbReference type="SAM" id="Phobius"/>
    </source>
</evidence>
<sequence>MRATKGSQLFMLSVVLVTAQALTVSTRVKEVKVAQGTNATLPCEFQTSVTPSNADFVTWSKMPQEEVVVTKYFDGIVYASQSYEGRLQFPSTPVTDVSITLRGVTMADNGTYRCTVQLRDELPSASAKIDLLVLVAPSKPECKVIGTSEYGQTISLTCNSELGSPKPEYTWQSFSVLNQPRPMVSASGQQITLKNVSADTSGFYICTATNSVGQEFCNMTVSILPPSMNIALYAGVIGGIVAAIIVIGILAYCCCCRGSKDNDYEMTETGDGGKEPVRIRGPAEEEIEEEEEEEEYRTRERPRTPPTNKPQLEISYAEA</sequence>